<dbReference type="PANTHER" id="PTHR33393">
    <property type="entry name" value="POLYGLUTAMINE SYNTHESIS ACCESSORY PROTEIN RV0574C-RELATED"/>
    <property type="match status" value="1"/>
</dbReference>
<comment type="similarity">
    <text evidence="1">Belongs to the CapA family.</text>
</comment>
<sequence>MHGELDDPKLKEECMSAPFSIALTGQSLIRHDLRTISDRRLNEVVQLLKTSDVVFTNLETTIYGRYGGWPLKGSYFGAAAPSVLAALRELGFNSLALANNHAFDLGPSGILSTLEEASAQDFLHAGIGVDQHQAAKIEKKMRGSRTVGLIAMDAGPGPSFMYAEDAVEGRMARPGINRLKVSRVFELEVETFNMLRSIQKRFLSSDLERANYAQPEDPPQINAKDEIDFYGTVFRRSDQYARRIVIDRQSAWNQLSAIVEEAGRGTFVIVYLHHHHWEPSWQQVPPWVQDFAHDCVDAGAGLFVSHGAPVLQAIEIYHGAPIFYGLGNFIFHTDKDEQEWSPPEVWKSIVASCNFETGGRLREISLRPVIVGGPEALSDRQRDRLPFPVFAEGKLADDIFDDLADRSAGFDTVVSHENGIGRIIL</sequence>
<gene>
    <name evidence="3" type="ORF">GGD50_005752</name>
</gene>
<dbReference type="InterPro" id="IPR019079">
    <property type="entry name" value="Capsule_synth_CapA"/>
</dbReference>
<dbReference type="AlphaFoldDB" id="A0A7W9D4M4"/>
<proteinExistence type="inferred from homology"/>
<evidence type="ECO:0000313" key="3">
    <source>
        <dbReference type="EMBL" id="MBB5577101.1"/>
    </source>
</evidence>
<dbReference type="Proteomes" id="UP000549882">
    <property type="component" value="Unassembled WGS sequence"/>
</dbReference>
<organism evidence="3 4">
    <name type="scientific">Rhizobium paranaense</name>
    <dbReference type="NCBI Taxonomy" id="1650438"/>
    <lineage>
        <taxon>Bacteria</taxon>
        <taxon>Pseudomonadati</taxon>
        <taxon>Pseudomonadota</taxon>
        <taxon>Alphaproteobacteria</taxon>
        <taxon>Hyphomicrobiales</taxon>
        <taxon>Rhizobiaceae</taxon>
        <taxon>Rhizobium/Agrobacterium group</taxon>
        <taxon>Rhizobium</taxon>
    </lineage>
</organism>
<accession>A0A7W9D4M4</accession>
<dbReference type="InterPro" id="IPR029052">
    <property type="entry name" value="Metallo-depent_PP-like"/>
</dbReference>
<protein>
    <submittedName>
        <fullName evidence="3">Poly-gamma-glutamate synthesis protein (Capsule biosynthesis protein)</fullName>
    </submittedName>
</protein>
<dbReference type="SMART" id="SM00854">
    <property type="entry name" value="PGA_cap"/>
    <property type="match status" value="1"/>
</dbReference>
<dbReference type="SUPFAM" id="SSF56300">
    <property type="entry name" value="Metallo-dependent phosphatases"/>
    <property type="match status" value="1"/>
</dbReference>
<dbReference type="PANTHER" id="PTHR33393:SF11">
    <property type="entry name" value="POLYGLUTAMINE SYNTHESIS ACCESSORY PROTEIN RV0574C-RELATED"/>
    <property type="match status" value="1"/>
</dbReference>
<name>A0A7W9D4M4_9HYPH</name>
<dbReference type="InterPro" id="IPR052169">
    <property type="entry name" value="CW_Biosynth-Accessory"/>
</dbReference>
<reference evidence="3 4" key="1">
    <citation type="submission" date="2020-08" db="EMBL/GenBank/DDBJ databases">
        <title>Genomic Encyclopedia of Type Strains, Phase IV (KMG-V): Genome sequencing to study the core and pangenomes of soil and plant-associated prokaryotes.</title>
        <authorList>
            <person name="Whitman W."/>
        </authorList>
    </citation>
    <scope>NUCLEOTIDE SEQUENCE [LARGE SCALE GENOMIC DNA]</scope>
    <source>
        <strain evidence="3 4">SEMIA 4064</strain>
    </source>
</reference>
<dbReference type="CDD" id="cd07381">
    <property type="entry name" value="MPP_CapA"/>
    <property type="match status" value="1"/>
</dbReference>
<keyword evidence="4" id="KW-1185">Reference proteome</keyword>
<comment type="caution">
    <text evidence="3">The sequence shown here is derived from an EMBL/GenBank/DDBJ whole genome shotgun (WGS) entry which is preliminary data.</text>
</comment>
<dbReference type="Pfam" id="PF09587">
    <property type="entry name" value="PGA_cap"/>
    <property type="match status" value="1"/>
</dbReference>
<evidence type="ECO:0000259" key="2">
    <source>
        <dbReference type="SMART" id="SM00854"/>
    </source>
</evidence>
<feature type="domain" description="Capsule synthesis protein CapA" evidence="2">
    <location>
        <begin position="20"/>
        <end position="333"/>
    </location>
</feature>
<dbReference type="EMBL" id="JACHBI010000017">
    <property type="protein sequence ID" value="MBB5577101.1"/>
    <property type="molecule type" value="Genomic_DNA"/>
</dbReference>
<evidence type="ECO:0000313" key="4">
    <source>
        <dbReference type="Proteomes" id="UP000549882"/>
    </source>
</evidence>
<evidence type="ECO:0000256" key="1">
    <source>
        <dbReference type="ARBA" id="ARBA00005662"/>
    </source>
</evidence>